<comment type="caution">
    <text evidence="3">The sequence shown here is derived from an EMBL/GenBank/DDBJ whole genome shotgun (WGS) entry which is preliminary data.</text>
</comment>
<dbReference type="PANTHER" id="PTHR10622:SF13">
    <property type="entry name" value="NACHT DOMAIN-CONTAINING PROTEIN"/>
    <property type="match status" value="1"/>
</dbReference>
<gene>
    <name evidence="3" type="ORF">PMIN01_12183</name>
</gene>
<dbReference type="Pfam" id="PF00596">
    <property type="entry name" value="Aldolase_II"/>
    <property type="match status" value="2"/>
</dbReference>
<dbReference type="InterPro" id="IPR036409">
    <property type="entry name" value="Aldolase_II/adducin_N_sf"/>
</dbReference>
<dbReference type="Proteomes" id="UP000756921">
    <property type="component" value="Unassembled WGS sequence"/>
</dbReference>
<sequence>MSPPSATFEPHSKDGNKPSNAAPLGPGITETEASVQKTKIKFDDPYKERAYLKGRLAAAFRIFGKFGFDEGVAGHITLRDPVDPATFWVNPLGVAFSLMKTSDLIHVNKEGEVIGGGEEEVGHDHAGFDHVLYTSYKGVVLAKEEGENIAKELGPHKAALLQNHGLLTVGHTIEEAVFWFCCHAQLVADAAAAGRGGQTKKIAEEDAVFTGKAVGTHIAGWFSAKPLFDVIHKETGGDYLDHPARATPGESMLKRGVAMHPLKCFQDGGFGLTSFDDDSIPPYAILSHTWTEGQEVTYTELLAGTGAEKDGYSKISFCGERAAKMASNTSGSTLAVVSARIQMLLRIAWVNAFQRSRWFTRGWTLQELLAPLPVEFFSRDGKLLGSKISLKHEICRITKIPLNALISSTSVLRNG</sequence>
<name>A0A9P6G9E3_9PLEO</name>
<dbReference type="InterPro" id="IPR001303">
    <property type="entry name" value="Aldolase_II/adducin_N"/>
</dbReference>
<feature type="domain" description="Class II aldolase/adducin N-terminal" evidence="2">
    <location>
        <begin position="54"/>
        <end position="186"/>
    </location>
</feature>
<dbReference type="SUPFAM" id="SSF53639">
    <property type="entry name" value="AraD/HMP-PK domain-like"/>
    <property type="match status" value="1"/>
</dbReference>
<evidence type="ECO:0000313" key="3">
    <source>
        <dbReference type="EMBL" id="KAF9730250.1"/>
    </source>
</evidence>
<organism evidence="3 4">
    <name type="scientific">Paraphaeosphaeria minitans</name>
    <dbReference type="NCBI Taxonomy" id="565426"/>
    <lineage>
        <taxon>Eukaryota</taxon>
        <taxon>Fungi</taxon>
        <taxon>Dikarya</taxon>
        <taxon>Ascomycota</taxon>
        <taxon>Pezizomycotina</taxon>
        <taxon>Dothideomycetes</taxon>
        <taxon>Pleosporomycetidae</taxon>
        <taxon>Pleosporales</taxon>
        <taxon>Massarineae</taxon>
        <taxon>Didymosphaeriaceae</taxon>
        <taxon>Paraphaeosphaeria</taxon>
    </lineage>
</organism>
<reference evidence="3" key="1">
    <citation type="journal article" date="2020" name="Mol. Plant Microbe Interact.">
        <title>Genome Sequence of the Biocontrol Agent Coniothyrium minitans strain Conio (IMI 134523).</title>
        <authorList>
            <person name="Patel D."/>
            <person name="Shittu T.A."/>
            <person name="Baroncelli R."/>
            <person name="Muthumeenakshi S."/>
            <person name="Osborne T.H."/>
            <person name="Janganan T.K."/>
            <person name="Sreenivasaprasad S."/>
        </authorList>
    </citation>
    <scope>NUCLEOTIDE SEQUENCE</scope>
    <source>
        <strain evidence="3">Conio</strain>
    </source>
</reference>
<dbReference type="EMBL" id="WJXW01000015">
    <property type="protein sequence ID" value="KAF9730250.1"/>
    <property type="molecule type" value="Genomic_DNA"/>
</dbReference>
<evidence type="ECO:0000259" key="2">
    <source>
        <dbReference type="SMART" id="SM01007"/>
    </source>
</evidence>
<dbReference type="OrthoDB" id="3238794at2759"/>
<proteinExistence type="predicted"/>
<evidence type="ECO:0000256" key="1">
    <source>
        <dbReference type="SAM" id="MobiDB-lite"/>
    </source>
</evidence>
<dbReference type="PANTHER" id="PTHR10622">
    <property type="entry name" value="HET DOMAIN-CONTAINING PROTEIN"/>
    <property type="match status" value="1"/>
</dbReference>
<dbReference type="SMART" id="SM01007">
    <property type="entry name" value="Aldolase_II"/>
    <property type="match status" value="1"/>
</dbReference>
<evidence type="ECO:0000313" key="4">
    <source>
        <dbReference type="Proteomes" id="UP000756921"/>
    </source>
</evidence>
<accession>A0A9P6G9E3</accession>
<dbReference type="AlphaFoldDB" id="A0A9P6G9E3"/>
<dbReference type="Gene3D" id="3.40.225.10">
    <property type="entry name" value="Class II aldolase/adducin N-terminal domain"/>
    <property type="match status" value="2"/>
</dbReference>
<feature type="region of interest" description="Disordered" evidence="1">
    <location>
        <begin position="1"/>
        <end position="28"/>
    </location>
</feature>
<protein>
    <submittedName>
        <fullName evidence="3">Class II aldolase and adducin domain-containing protein</fullName>
    </submittedName>
</protein>
<keyword evidence="4" id="KW-1185">Reference proteome</keyword>